<name>A0A6V7VHX7_MELEN</name>
<dbReference type="Proteomes" id="UP000580250">
    <property type="component" value="Unassembled WGS sequence"/>
</dbReference>
<comment type="caution">
    <text evidence="2">The sequence shown here is derived from an EMBL/GenBank/DDBJ whole genome shotgun (WGS) entry which is preliminary data.</text>
</comment>
<keyword evidence="1" id="KW-1133">Transmembrane helix</keyword>
<keyword evidence="1" id="KW-0812">Transmembrane</keyword>
<evidence type="ECO:0000256" key="1">
    <source>
        <dbReference type="SAM" id="Phobius"/>
    </source>
</evidence>
<organism evidence="2 3">
    <name type="scientific">Meloidogyne enterolobii</name>
    <name type="common">Root-knot nematode worm</name>
    <name type="synonym">Meloidogyne mayaguensis</name>
    <dbReference type="NCBI Taxonomy" id="390850"/>
    <lineage>
        <taxon>Eukaryota</taxon>
        <taxon>Metazoa</taxon>
        <taxon>Ecdysozoa</taxon>
        <taxon>Nematoda</taxon>
        <taxon>Chromadorea</taxon>
        <taxon>Rhabditida</taxon>
        <taxon>Tylenchina</taxon>
        <taxon>Tylenchomorpha</taxon>
        <taxon>Tylenchoidea</taxon>
        <taxon>Meloidogynidae</taxon>
        <taxon>Meloidogyninae</taxon>
        <taxon>Meloidogyne</taxon>
    </lineage>
</organism>
<evidence type="ECO:0000313" key="2">
    <source>
        <dbReference type="EMBL" id="CAD2174517.1"/>
    </source>
</evidence>
<keyword evidence="1" id="KW-0472">Membrane</keyword>
<accession>A0A6V7VHX7</accession>
<dbReference type="AlphaFoldDB" id="A0A6V7VHX7"/>
<sequence length="116" mass="14334">MLLLRIIKYYTIKYMRKIFFIMVLQILQTKQLLLNDFSILRYELTTEIFCTKRNYSIYNLFRTRIQNIKQSFDINLKYFKYILLRFYVLDCLYNFVYFFSCPVVFVPTLGSMQTFL</sequence>
<reference evidence="2 3" key="1">
    <citation type="submission" date="2020-08" db="EMBL/GenBank/DDBJ databases">
        <authorList>
            <person name="Koutsovoulos G."/>
            <person name="Danchin GJ E."/>
        </authorList>
    </citation>
    <scope>NUCLEOTIDE SEQUENCE [LARGE SCALE GENOMIC DNA]</scope>
</reference>
<gene>
    <name evidence="2" type="ORF">MENT_LOCUS26180</name>
</gene>
<proteinExistence type="predicted"/>
<protein>
    <submittedName>
        <fullName evidence="2">Uncharacterized protein</fullName>
    </submittedName>
</protein>
<evidence type="ECO:0000313" key="3">
    <source>
        <dbReference type="Proteomes" id="UP000580250"/>
    </source>
</evidence>
<feature type="transmembrane region" description="Helical" evidence="1">
    <location>
        <begin position="86"/>
        <end position="106"/>
    </location>
</feature>
<dbReference type="EMBL" id="CAJEWN010000237">
    <property type="protein sequence ID" value="CAD2174517.1"/>
    <property type="molecule type" value="Genomic_DNA"/>
</dbReference>